<feature type="domain" description="NB-ARC" evidence="5">
    <location>
        <begin position="244"/>
        <end position="403"/>
    </location>
</feature>
<organism evidence="9 10">
    <name type="scientific">Eragrostis curvula</name>
    <name type="common">weeping love grass</name>
    <dbReference type="NCBI Taxonomy" id="38414"/>
    <lineage>
        <taxon>Eukaryota</taxon>
        <taxon>Viridiplantae</taxon>
        <taxon>Streptophyta</taxon>
        <taxon>Embryophyta</taxon>
        <taxon>Tracheophyta</taxon>
        <taxon>Spermatophyta</taxon>
        <taxon>Magnoliopsida</taxon>
        <taxon>Liliopsida</taxon>
        <taxon>Poales</taxon>
        <taxon>Poaceae</taxon>
        <taxon>PACMAD clade</taxon>
        <taxon>Chloridoideae</taxon>
        <taxon>Eragrostideae</taxon>
        <taxon>Eragrostidinae</taxon>
        <taxon>Eragrostis</taxon>
    </lineage>
</organism>
<evidence type="ECO:0000259" key="7">
    <source>
        <dbReference type="Pfam" id="PF23598"/>
    </source>
</evidence>
<evidence type="ECO:0000256" key="2">
    <source>
        <dbReference type="ARBA" id="ARBA00022737"/>
    </source>
</evidence>
<evidence type="ECO:0000256" key="4">
    <source>
        <dbReference type="SAM" id="MobiDB-lite"/>
    </source>
</evidence>
<dbReference type="InterPro" id="IPR055414">
    <property type="entry name" value="LRR_R13L4/SHOC2-like"/>
</dbReference>
<keyword evidence="1" id="KW-0433">Leucine-rich repeat</keyword>
<comment type="caution">
    <text evidence="9">The sequence shown here is derived from an EMBL/GenBank/DDBJ whole genome shotgun (WGS) entry which is preliminary data.</text>
</comment>
<dbReference type="Gene3D" id="1.10.10.10">
    <property type="entry name" value="Winged helix-like DNA-binding domain superfamily/Winged helix DNA-binding domain"/>
    <property type="match status" value="1"/>
</dbReference>
<name>A0A5J9VT95_9POAL</name>
<dbReference type="Pfam" id="PF23559">
    <property type="entry name" value="WHD_DRP"/>
    <property type="match status" value="1"/>
</dbReference>
<sequence>MEDNRWPLPGAISRVVGKLRFFLGNGSDSRKFKGTMKMLDLLEEKLELLHGENLQRVSVDREEEMGAWLQQVKEATDDAEELVKDMESELELEVGESVISGTMTRLHCDSSFLLRMKYTIGRLVGVCTEGESISTLNMDEDSGEAVQNNITSLSPDHAYVVGRDKEISMILEMILDEARFEAATSLESWESADSLRISQKGWIIDTLRDVDLSVQRHEDAETAPCQKETGNTVEYTRVRSDSEMWNPAVIPIVGMSGVGKTTLAQLIFGDKRIQEYFQGLSAWIYFTDNIRKEELMTQILISLQPQHKILADVFDLNSLHVELQNFIQGKRFFLVLDGVSDEIRAVWSGLRSVLRKGAPGSVILVTTQLYGVGSFLGTTTPIFLDPLQYDDLWKVFDHHAFGSNQSTALEPVGRKIVNRLHGFPLAAAMIGASLRNHLDETLWIRLLKNWWWNISDNSLGTHIVASLGVCYCELPAYLRQCLVYCSIFPRNYVFGKYELIRMWMANGFIELNPTDSRSLEEVGAEWLNELVNRHFLQPTIWKVRYVMHDLVRDFAMALASNEYCGPDCKMIDLSRDVRHLSIDMDSMNMPWADCNNKRLRSLMLFGGFRDTTFNEGYSTIDNVLEWSYDTGDSISETSYGTVDSISNISYDTIDNISEWSSDTADIDYGDFILKRDCENIGIILTASTSLRLFNLSKMRASSAESCVGDRLLDEDHVAMFVKFITRHQMLPLLTHLRYLDFSYSGITELPDSLCSLCNLQVLGLRGCRFTQLPRSMSSLISLRHLHADADTVALIHRIGALTKLQELHEFRVKVDDGHRITELRDMRYIQGSLCISDLQKVANQDEATQANLFRKERVTCLHLKWDINQSSRGRYITYRKDLKQYDKGKKEPLHADLFEKNYMPSDMSGLTVNPSKVDSPDLTMEILECLSPPRNLQKLKLSGYPGYCFPDWVGQLRYIQVIEIRQCRELQVLPPIGQLEHLRKLKLYELPSIKDVSSDVYGTSIMVFGSLKELSFESMVKWKNWADAGNRELFPNLQKLQIKRCYCLKELPYMAFGVAIKVLSLSGCGSYASAVSSYLHRLTCLTHLEVNDCSQKFILPCQHLVSLEYLHLSNCKALCFEGGILCLDNLKNLHISSCHVVTSSLDARTSIHHMLSNQSFMFREEQSFTYDTRHLLEEMDTKGRESHLPGSPAAGSTQESGKKMEEIDLHASIVGPHGTTRISKESPQKDDGINAMQSLTELTMDNLSLSVNFLPKLSALRTLCLYKHHKVSVLQEQLLEQMKSLQELEFSCCYFLRKLPSNMSSLSSLKKLSMQSCSRIHLLPSKGLPGNLKELQILGCSPILQARCQKENGETWANKKIGRWLKGTTIQHQQQKLNEFWQGWLEYEKEWVQCGSEKQKNQGEWLKNEQEDWLENSVEELESNKDVWIKPTGEDWPKISHIPYIHVNGSVIQNLYL</sequence>
<dbReference type="InterPro" id="IPR058922">
    <property type="entry name" value="WHD_DRP"/>
</dbReference>
<dbReference type="Gene3D" id="1.10.8.430">
    <property type="entry name" value="Helical domain of apoptotic protease-activating factors"/>
    <property type="match status" value="1"/>
</dbReference>
<dbReference type="PRINTS" id="PR00364">
    <property type="entry name" value="DISEASERSIST"/>
</dbReference>
<feature type="region of interest" description="Disordered" evidence="4">
    <location>
        <begin position="1181"/>
        <end position="1202"/>
    </location>
</feature>
<gene>
    <name evidence="9" type="ORF">EJB05_12218</name>
</gene>
<dbReference type="FunFam" id="1.10.10.10:FF:000322">
    <property type="entry name" value="Probable disease resistance protein At1g63360"/>
    <property type="match status" value="1"/>
</dbReference>
<feature type="domain" description="Disease resistance R13L4/SHOC-2-like LRR" evidence="7">
    <location>
        <begin position="731"/>
        <end position="827"/>
    </location>
</feature>
<feature type="non-terminal residue" evidence="9">
    <location>
        <position position="1"/>
    </location>
</feature>
<dbReference type="Gene3D" id="3.80.10.10">
    <property type="entry name" value="Ribonuclease Inhibitor"/>
    <property type="match status" value="3"/>
</dbReference>
<dbReference type="InterPro" id="IPR036388">
    <property type="entry name" value="WH-like_DNA-bd_sf"/>
</dbReference>
<evidence type="ECO:0000313" key="9">
    <source>
        <dbReference type="EMBL" id="TVU38826.1"/>
    </source>
</evidence>
<evidence type="ECO:0000313" key="10">
    <source>
        <dbReference type="Proteomes" id="UP000324897"/>
    </source>
</evidence>
<dbReference type="InterPro" id="IPR002182">
    <property type="entry name" value="NB-ARC"/>
</dbReference>
<dbReference type="GO" id="GO:0042742">
    <property type="term" value="P:defense response to bacterium"/>
    <property type="evidence" value="ECO:0007669"/>
    <property type="project" value="UniProtKB-ARBA"/>
</dbReference>
<dbReference type="Gramene" id="TVU38826">
    <property type="protein sequence ID" value="TVU38826"/>
    <property type="gene ID" value="EJB05_12218"/>
</dbReference>
<keyword evidence="3" id="KW-0611">Plant defense</keyword>
<dbReference type="SUPFAM" id="SSF52058">
    <property type="entry name" value="L domain-like"/>
    <property type="match status" value="1"/>
</dbReference>
<dbReference type="PANTHER" id="PTHR36766">
    <property type="entry name" value="PLANT BROAD-SPECTRUM MILDEW RESISTANCE PROTEIN RPW8"/>
    <property type="match status" value="1"/>
</dbReference>
<dbReference type="InterPro" id="IPR056789">
    <property type="entry name" value="LRR_R13L1-DRL21"/>
</dbReference>
<reference evidence="9 10" key="1">
    <citation type="journal article" date="2019" name="Sci. Rep.">
        <title>A high-quality genome of Eragrostis curvula grass provides insights into Poaceae evolution and supports new strategies to enhance forage quality.</title>
        <authorList>
            <person name="Carballo J."/>
            <person name="Santos B.A.C.M."/>
            <person name="Zappacosta D."/>
            <person name="Garbus I."/>
            <person name="Selva J.P."/>
            <person name="Gallo C.A."/>
            <person name="Diaz A."/>
            <person name="Albertini E."/>
            <person name="Caccamo M."/>
            <person name="Echenique V."/>
        </authorList>
    </citation>
    <scope>NUCLEOTIDE SEQUENCE [LARGE SCALE GENOMIC DNA]</scope>
    <source>
        <strain evidence="10">cv. Victoria</strain>
        <tissue evidence="9">Leaf</tissue>
    </source>
</reference>
<dbReference type="EMBL" id="RWGY01000007">
    <property type="protein sequence ID" value="TVU38826.1"/>
    <property type="molecule type" value="Genomic_DNA"/>
</dbReference>
<dbReference type="Pfam" id="PF00931">
    <property type="entry name" value="NB-ARC"/>
    <property type="match status" value="1"/>
</dbReference>
<dbReference type="Gene3D" id="3.40.50.300">
    <property type="entry name" value="P-loop containing nucleotide triphosphate hydrolases"/>
    <property type="match status" value="1"/>
</dbReference>
<dbReference type="Pfam" id="PF25019">
    <property type="entry name" value="LRR_R13L1-DRL21"/>
    <property type="match status" value="1"/>
</dbReference>
<dbReference type="SUPFAM" id="SSF52540">
    <property type="entry name" value="P-loop containing nucleoside triphosphate hydrolases"/>
    <property type="match status" value="1"/>
</dbReference>
<dbReference type="InterPro" id="IPR032675">
    <property type="entry name" value="LRR_dom_sf"/>
</dbReference>
<evidence type="ECO:0000256" key="1">
    <source>
        <dbReference type="ARBA" id="ARBA00022614"/>
    </source>
</evidence>
<keyword evidence="2" id="KW-0677">Repeat</keyword>
<dbReference type="GO" id="GO:0009626">
    <property type="term" value="P:plant-type hypersensitive response"/>
    <property type="evidence" value="ECO:0007669"/>
    <property type="project" value="UniProtKB-ARBA"/>
</dbReference>
<protein>
    <submittedName>
        <fullName evidence="9">Uncharacterized protein</fullName>
    </submittedName>
</protein>
<evidence type="ECO:0000259" key="5">
    <source>
        <dbReference type="Pfam" id="PF00931"/>
    </source>
</evidence>
<dbReference type="Pfam" id="PF23598">
    <property type="entry name" value="LRR_14"/>
    <property type="match status" value="1"/>
</dbReference>
<dbReference type="Proteomes" id="UP000324897">
    <property type="component" value="Chromosome 4"/>
</dbReference>
<dbReference type="InterPro" id="IPR042197">
    <property type="entry name" value="Apaf_helical"/>
</dbReference>
<evidence type="ECO:0000256" key="3">
    <source>
        <dbReference type="ARBA" id="ARBA00022821"/>
    </source>
</evidence>
<dbReference type="GO" id="GO:0043531">
    <property type="term" value="F:ADP binding"/>
    <property type="evidence" value="ECO:0007669"/>
    <property type="project" value="InterPro"/>
</dbReference>
<proteinExistence type="predicted"/>
<evidence type="ECO:0000259" key="8">
    <source>
        <dbReference type="Pfam" id="PF25019"/>
    </source>
</evidence>
<dbReference type="PANTHER" id="PTHR36766:SF55">
    <property type="entry name" value="OS11G0492900 PROTEIN"/>
    <property type="match status" value="1"/>
</dbReference>
<evidence type="ECO:0000259" key="6">
    <source>
        <dbReference type="Pfam" id="PF23559"/>
    </source>
</evidence>
<feature type="domain" description="Disease resistance protein winged helix" evidence="6">
    <location>
        <begin position="487"/>
        <end position="555"/>
    </location>
</feature>
<feature type="domain" description="R13L1/DRL21-like LRR repeat region" evidence="8">
    <location>
        <begin position="917"/>
        <end position="989"/>
    </location>
</feature>
<accession>A0A5J9VT95</accession>
<dbReference type="SUPFAM" id="SSF52047">
    <property type="entry name" value="RNI-like"/>
    <property type="match status" value="1"/>
</dbReference>
<dbReference type="GO" id="GO:0002758">
    <property type="term" value="P:innate immune response-activating signaling pathway"/>
    <property type="evidence" value="ECO:0007669"/>
    <property type="project" value="UniProtKB-ARBA"/>
</dbReference>
<keyword evidence="10" id="KW-1185">Reference proteome</keyword>
<dbReference type="InterPro" id="IPR027417">
    <property type="entry name" value="P-loop_NTPase"/>
</dbReference>
<dbReference type="OrthoDB" id="654020at2759"/>